<dbReference type="PANTHER" id="PTHR42695:SF5">
    <property type="entry name" value="GLUTAMINE AMIDOTRANSFERASE YLR126C-RELATED"/>
    <property type="match status" value="1"/>
</dbReference>
<dbReference type="KEGG" id="avp:AVENP_1183"/>
<dbReference type="GO" id="GO:0005829">
    <property type="term" value="C:cytosol"/>
    <property type="evidence" value="ECO:0007669"/>
    <property type="project" value="TreeGrafter"/>
</dbReference>
<keyword evidence="2" id="KW-0315">Glutamine amidotransferase</keyword>
<dbReference type="PROSITE" id="PS51273">
    <property type="entry name" value="GATASE_TYPE_1"/>
    <property type="match status" value="1"/>
</dbReference>
<sequence>MKKIYIIKAGTTFDNIVEKYGDFEHWILKYIDDFSTQIIDIQQNEQLPKFENCAGVIITGSHAMVTQELPWSLKIEAFIKELLKHKIPLLGICYGHQLIAKSLGAEVNYHPKGMELGTVNISLSQEAQNDEIFKHLPQTFDVHVVHSQSALTLPLNAIVLASNEFEKNHAFKIEPNIWAVQFHPEYDENIMKAYISEVAKSKNINEDEILAKVKDTNYSNKIIKLFADFVKNKQS</sequence>
<evidence type="ECO:0000313" key="2">
    <source>
        <dbReference type="EMBL" id="QKF66738.1"/>
    </source>
</evidence>
<dbReference type="PANTHER" id="PTHR42695">
    <property type="entry name" value="GLUTAMINE AMIDOTRANSFERASE YLR126C-RELATED"/>
    <property type="match status" value="1"/>
</dbReference>
<dbReference type="InterPro" id="IPR044992">
    <property type="entry name" value="ChyE-like"/>
</dbReference>
<dbReference type="InterPro" id="IPR017926">
    <property type="entry name" value="GATASE"/>
</dbReference>
<dbReference type="AlphaFoldDB" id="A0AAE7B7D5"/>
<dbReference type="Pfam" id="PF00117">
    <property type="entry name" value="GATase"/>
    <property type="match status" value="1"/>
</dbReference>
<dbReference type="CDD" id="cd01741">
    <property type="entry name" value="GATase1_1"/>
    <property type="match status" value="1"/>
</dbReference>
<dbReference type="RefSeq" id="WP_128360367.1">
    <property type="nucleotide sequence ID" value="NZ_CP053840.1"/>
</dbReference>
<evidence type="ECO:0000259" key="1">
    <source>
        <dbReference type="Pfam" id="PF00117"/>
    </source>
</evidence>
<dbReference type="Proteomes" id="UP000503482">
    <property type="component" value="Chromosome"/>
</dbReference>
<protein>
    <submittedName>
        <fullName evidence="2">Glutamine amidotransferase domain-containing protein</fullName>
    </submittedName>
</protein>
<organism evidence="2 3">
    <name type="scientific">Arcobacter venerupis</name>
    <dbReference type="NCBI Taxonomy" id="1054033"/>
    <lineage>
        <taxon>Bacteria</taxon>
        <taxon>Pseudomonadati</taxon>
        <taxon>Campylobacterota</taxon>
        <taxon>Epsilonproteobacteria</taxon>
        <taxon>Campylobacterales</taxon>
        <taxon>Arcobacteraceae</taxon>
        <taxon>Arcobacter</taxon>
    </lineage>
</organism>
<evidence type="ECO:0000313" key="3">
    <source>
        <dbReference type="Proteomes" id="UP000503482"/>
    </source>
</evidence>
<feature type="domain" description="Glutamine amidotransferase" evidence="1">
    <location>
        <begin position="16"/>
        <end position="191"/>
    </location>
</feature>
<gene>
    <name evidence="2" type="ORF">AVENP_1183</name>
</gene>
<dbReference type="InterPro" id="IPR029062">
    <property type="entry name" value="Class_I_gatase-like"/>
</dbReference>
<name>A0AAE7B7D5_9BACT</name>
<reference evidence="2 3" key="1">
    <citation type="submission" date="2020-05" db="EMBL/GenBank/DDBJ databases">
        <title>Complete genome sequencing of Campylobacter and Arcobacter type strains.</title>
        <authorList>
            <person name="Miller W.G."/>
            <person name="Yee E."/>
        </authorList>
    </citation>
    <scope>NUCLEOTIDE SEQUENCE [LARGE SCALE GENOMIC DNA]</scope>
    <source>
        <strain evidence="2 3">LMG 26156</strain>
    </source>
</reference>
<keyword evidence="3" id="KW-1185">Reference proteome</keyword>
<dbReference type="Gene3D" id="3.40.50.880">
    <property type="match status" value="1"/>
</dbReference>
<proteinExistence type="predicted"/>
<dbReference type="EMBL" id="CP053840">
    <property type="protein sequence ID" value="QKF66738.1"/>
    <property type="molecule type" value="Genomic_DNA"/>
</dbReference>
<dbReference type="SUPFAM" id="SSF52317">
    <property type="entry name" value="Class I glutamine amidotransferase-like"/>
    <property type="match status" value="1"/>
</dbReference>
<dbReference type="NCBIfam" id="NF006562">
    <property type="entry name" value="PRK09065.1"/>
    <property type="match status" value="1"/>
</dbReference>
<accession>A0AAE7B7D5</accession>